<evidence type="ECO:0000256" key="4">
    <source>
        <dbReference type="ARBA" id="ARBA00022475"/>
    </source>
</evidence>
<evidence type="ECO:0000256" key="1">
    <source>
        <dbReference type="ARBA" id="ARBA00004651"/>
    </source>
</evidence>
<accession>A0A4S4ALW6</accession>
<evidence type="ECO:0000313" key="10">
    <source>
        <dbReference type="Proteomes" id="UP000308430"/>
    </source>
</evidence>
<sequence>MEASLKPPDGLASPLPAGAGRPLLRLSASALLAVLLAGALLLSVTQGAVQLSVAQIGAILLERLGFGVDVAYTTIQANVLLNVRLPRVVLALLVGCGMAAAGAAMQALFRNPLADPGIVGVSSGAALGAVAWIVLAGKIAWLGALSGWLGSYAQPAAAFVGGVLASWLIYRLARLAIADGQTLMLLLAGIAFSALAGAATGLLTYIADDQQLRSITFWTMGSLGGAGWAEIRTLAVFILPATAGLLMLARLLDALLLGEDVAGHLGFDLARVRPLLVMLVAVLVGASVAMTGMIGFIGLMAPHIARLWMGPGHVRLLPAAAMTGALLLVCADMAARTVAAPAEVPVGLITALLGGPFFLALLSGRLGAR</sequence>
<dbReference type="Gene3D" id="1.10.3470.10">
    <property type="entry name" value="ABC transporter involved in vitamin B12 uptake, BtuC"/>
    <property type="match status" value="1"/>
</dbReference>
<feature type="transmembrane region" description="Helical" evidence="8">
    <location>
        <begin position="313"/>
        <end position="334"/>
    </location>
</feature>
<dbReference type="PANTHER" id="PTHR30472:SF25">
    <property type="entry name" value="ABC TRANSPORTER PERMEASE PROTEIN MJ0876-RELATED"/>
    <property type="match status" value="1"/>
</dbReference>
<proteinExistence type="inferred from homology"/>
<gene>
    <name evidence="9" type="ORF">E6C76_21750</name>
</gene>
<protein>
    <submittedName>
        <fullName evidence="9">Iron ABC transporter permease</fullName>
    </submittedName>
</protein>
<comment type="similarity">
    <text evidence="2">Belongs to the binding-protein-dependent transport system permease family. FecCD subfamily.</text>
</comment>
<feature type="transmembrane region" description="Helical" evidence="8">
    <location>
        <begin position="182"/>
        <end position="206"/>
    </location>
</feature>
<keyword evidence="10" id="KW-1185">Reference proteome</keyword>
<evidence type="ECO:0000256" key="8">
    <source>
        <dbReference type="SAM" id="Phobius"/>
    </source>
</evidence>
<dbReference type="PANTHER" id="PTHR30472">
    <property type="entry name" value="FERRIC ENTEROBACTIN TRANSPORT SYSTEM PERMEASE PROTEIN"/>
    <property type="match status" value="1"/>
</dbReference>
<keyword evidence="6 8" id="KW-1133">Transmembrane helix</keyword>
<feature type="transmembrane region" description="Helical" evidence="8">
    <location>
        <begin position="88"/>
        <end position="109"/>
    </location>
</feature>
<evidence type="ECO:0000256" key="2">
    <source>
        <dbReference type="ARBA" id="ARBA00007935"/>
    </source>
</evidence>
<dbReference type="OrthoDB" id="9782305at2"/>
<dbReference type="Proteomes" id="UP000308430">
    <property type="component" value="Unassembled WGS sequence"/>
</dbReference>
<evidence type="ECO:0000313" key="9">
    <source>
        <dbReference type="EMBL" id="THF60569.1"/>
    </source>
</evidence>
<dbReference type="SUPFAM" id="SSF81345">
    <property type="entry name" value="ABC transporter involved in vitamin B12 uptake, BtuC"/>
    <property type="match status" value="1"/>
</dbReference>
<keyword evidence="5 8" id="KW-0812">Transmembrane</keyword>
<dbReference type="GO" id="GO:0022857">
    <property type="term" value="F:transmembrane transporter activity"/>
    <property type="evidence" value="ECO:0007669"/>
    <property type="project" value="InterPro"/>
</dbReference>
<feature type="transmembrane region" description="Helical" evidence="8">
    <location>
        <begin position="346"/>
        <end position="368"/>
    </location>
</feature>
<dbReference type="RefSeq" id="WP_136350372.1">
    <property type="nucleotide sequence ID" value="NZ_SSOC01000012.1"/>
</dbReference>
<dbReference type="AlphaFoldDB" id="A0A4S4ALW6"/>
<reference evidence="9 10" key="1">
    <citation type="submission" date="2019-04" db="EMBL/GenBank/DDBJ databases">
        <title>Azoarcus nasutitermitis sp. nov. isolated from termite nest.</title>
        <authorList>
            <person name="Lin S.-Y."/>
            <person name="Hameed A."/>
            <person name="Hsu Y.-H."/>
            <person name="Young C.-C."/>
        </authorList>
    </citation>
    <scope>NUCLEOTIDE SEQUENCE [LARGE SCALE GENOMIC DNA]</scope>
    <source>
        <strain evidence="9 10">CC-YHH838</strain>
    </source>
</reference>
<evidence type="ECO:0000256" key="6">
    <source>
        <dbReference type="ARBA" id="ARBA00022989"/>
    </source>
</evidence>
<dbReference type="GO" id="GO:0033214">
    <property type="term" value="P:siderophore-iron import into cell"/>
    <property type="evidence" value="ECO:0007669"/>
    <property type="project" value="TreeGrafter"/>
</dbReference>
<evidence type="ECO:0000256" key="3">
    <source>
        <dbReference type="ARBA" id="ARBA00022448"/>
    </source>
</evidence>
<dbReference type="CDD" id="cd06550">
    <property type="entry name" value="TM_ABC_iron-siderophores_like"/>
    <property type="match status" value="1"/>
</dbReference>
<organism evidence="9 10">
    <name type="scientific">Pseudothauera nasutitermitis</name>
    <dbReference type="NCBI Taxonomy" id="2565930"/>
    <lineage>
        <taxon>Bacteria</taxon>
        <taxon>Pseudomonadati</taxon>
        <taxon>Pseudomonadota</taxon>
        <taxon>Betaproteobacteria</taxon>
        <taxon>Rhodocyclales</taxon>
        <taxon>Zoogloeaceae</taxon>
        <taxon>Pseudothauera</taxon>
    </lineage>
</organism>
<comment type="subcellular location">
    <subcellularLocation>
        <location evidence="1">Cell membrane</location>
        <topology evidence="1">Multi-pass membrane protein</topology>
    </subcellularLocation>
</comment>
<dbReference type="InterPro" id="IPR000522">
    <property type="entry name" value="ABC_transptr_permease_BtuC"/>
</dbReference>
<dbReference type="GO" id="GO:0005886">
    <property type="term" value="C:plasma membrane"/>
    <property type="evidence" value="ECO:0007669"/>
    <property type="project" value="UniProtKB-SubCell"/>
</dbReference>
<evidence type="ECO:0000256" key="5">
    <source>
        <dbReference type="ARBA" id="ARBA00022692"/>
    </source>
</evidence>
<dbReference type="InterPro" id="IPR037294">
    <property type="entry name" value="ABC_BtuC-like"/>
</dbReference>
<dbReference type="FunFam" id="1.10.3470.10:FF:000001">
    <property type="entry name" value="Vitamin B12 ABC transporter permease BtuC"/>
    <property type="match status" value="1"/>
</dbReference>
<keyword evidence="4" id="KW-1003">Cell membrane</keyword>
<feature type="transmembrane region" description="Helical" evidence="8">
    <location>
        <begin position="276"/>
        <end position="301"/>
    </location>
</feature>
<feature type="transmembrane region" description="Helical" evidence="8">
    <location>
        <begin position="118"/>
        <end position="140"/>
    </location>
</feature>
<dbReference type="EMBL" id="SSOC01000012">
    <property type="protein sequence ID" value="THF60569.1"/>
    <property type="molecule type" value="Genomic_DNA"/>
</dbReference>
<feature type="transmembrane region" description="Helical" evidence="8">
    <location>
        <begin position="23"/>
        <end position="44"/>
    </location>
</feature>
<name>A0A4S4ALW6_9RHOO</name>
<feature type="transmembrane region" description="Helical" evidence="8">
    <location>
        <begin position="152"/>
        <end position="170"/>
    </location>
</feature>
<comment type="caution">
    <text evidence="9">The sequence shown here is derived from an EMBL/GenBank/DDBJ whole genome shotgun (WGS) entry which is preliminary data.</text>
</comment>
<evidence type="ECO:0000256" key="7">
    <source>
        <dbReference type="ARBA" id="ARBA00023136"/>
    </source>
</evidence>
<keyword evidence="7 8" id="KW-0472">Membrane</keyword>
<dbReference type="Pfam" id="PF01032">
    <property type="entry name" value="FecCD"/>
    <property type="match status" value="1"/>
</dbReference>
<feature type="transmembrane region" description="Helical" evidence="8">
    <location>
        <begin position="236"/>
        <end position="256"/>
    </location>
</feature>
<keyword evidence="3" id="KW-0813">Transport</keyword>